<feature type="compositionally biased region" description="Low complexity" evidence="1">
    <location>
        <begin position="16"/>
        <end position="25"/>
    </location>
</feature>
<reference evidence="2" key="1">
    <citation type="submission" date="2020-03" db="EMBL/GenBank/DDBJ databases">
        <authorList>
            <person name="Weist P."/>
        </authorList>
    </citation>
    <scope>NUCLEOTIDE SEQUENCE</scope>
</reference>
<proteinExistence type="predicted"/>
<keyword evidence="3" id="KW-1185">Reference proteome</keyword>
<gene>
    <name evidence="2" type="ORF">PLEPLA_LOCUS5465</name>
</gene>
<feature type="compositionally biased region" description="Basic and acidic residues" evidence="1">
    <location>
        <begin position="1"/>
        <end position="13"/>
    </location>
</feature>
<feature type="region of interest" description="Disordered" evidence="1">
    <location>
        <begin position="1"/>
        <end position="25"/>
    </location>
</feature>
<dbReference type="AlphaFoldDB" id="A0A9N7Y9H7"/>
<name>A0A9N7Y9H7_PLEPL</name>
<sequence>MYTEQLHKQRDGDLPSSAQASSTSAPVAIVWKRRKLCESQAKRKPVLSPRAGDTGGLPTSVRLTSPCPPFAENKKNAQLARSRSVPLSLSLSICLSHPHLSRFFTADDVCVRQAPGRPNPLRVYASTETAEKIRSKKGTMAKVKE</sequence>
<organism evidence="2 3">
    <name type="scientific">Pleuronectes platessa</name>
    <name type="common">European plaice</name>
    <dbReference type="NCBI Taxonomy" id="8262"/>
    <lineage>
        <taxon>Eukaryota</taxon>
        <taxon>Metazoa</taxon>
        <taxon>Chordata</taxon>
        <taxon>Craniata</taxon>
        <taxon>Vertebrata</taxon>
        <taxon>Euteleostomi</taxon>
        <taxon>Actinopterygii</taxon>
        <taxon>Neopterygii</taxon>
        <taxon>Teleostei</taxon>
        <taxon>Neoteleostei</taxon>
        <taxon>Acanthomorphata</taxon>
        <taxon>Carangaria</taxon>
        <taxon>Pleuronectiformes</taxon>
        <taxon>Pleuronectoidei</taxon>
        <taxon>Pleuronectidae</taxon>
        <taxon>Pleuronectes</taxon>
    </lineage>
</organism>
<evidence type="ECO:0000256" key="1">
    <source>
        <dbReference type="SAM" id="MobiDB-lite"/>
    </source>
</evidence>
<evidence type="ECO:0000313" key="3">
    <source>
        <dbReference type="Proteomes" id="UP001153269"/>
    </source>
</evidence>
<feature type="region of interest" description="Disordered" evidence="1">
    <location>
        <begin position="40"/>
        <end position="69"/>
    </location>
</feature>
<protein>
    <submittedName>
        <fullName evidence="2">Uncharacterized protein</fullName>
    </submittedName>
</protein>
<dbReference type="EMBL" id="CADEAL010000275">
    <property type="protein sequence ID" value="CAB1417646.1"/>
    <property type="molecule type" value="Genomic_DNA"/>
</dbReference>
<dbReference type="Proteomes" id="UP001153269">
    <property type="component" value="Unassembled WGS sequence"/>
</dbReference>
<evidence type="ECO:0000313" key="2">
    <source>
        <dbReference type="EMBL" id="CAB1417646.1"/>
    </source>
</evidence>
<accession>A0A9N7Y9H7</accession>
<comment type="caution">
    <text evidence="2">The sequence shown here is derived from an EMBL/GenBank/DDBJ whole genome shotgun (WGS) entry which is preliminary data.</text>
</comment>